<keyword evidence="2" id="KW-0472">Membrane</keyword>
<evidence type="ECO:0000256" key="1">
    <source>
        <dbReference type="ARBA" id="ARBA00006464"/>
    </source>
</evidence>
<accession>A0ABV0EIL5</accession>
<dbReference type="Pfam" id="PF02397">
    <property type="entry name" value="Bac_transf"/>
    <property type="match status" value="1"/>
</dbReference>
<reference evidence="4 5" key="1">
    <citation type="submission" date="2024-02" db="EMBL/GenBank/DDBJ databases">
        <title>The Genome Sequence of Enterococcus sp. DIV0159.</title>
        <authorList>
            <person name="Earl A."/>
            <person name="Manson A."/>
            <person name="Gilmore M."/>
            <person name="Sanders J."/>
            <person name="Shea T."/>
            <person name="Howe W."/>
            <person name="Livny J."/>
            <person name="Cuomo C."/>
            <person name="Neafsey D."/>
            <person name="Birren B."/>
        </authorList>
    </citation>
    <scope>NUCLEOTIDE SEQUENCE [LARGE SCALE GENOMIC DNA]</scope>
    <source>
        <strain evidence="4 5">665A</strain>
    </source>
</reference>
<keyword evidence="5" id="KW-1185">Reference proteome</keyword>
<evidence type="ECO:0000259" key="3">
    <source>
        <dbReference type="Pfam" id="PF02397"/>
    </source>
</evidence>
<feature type="transmembrane region" description="Helical" evidence="2">
    <location>
        <begin position="38"/>
        <end position="59"/>
    </location>
</feature>
<dbReference type="PANTHER" id="PTHR30576">
    <property type="entry name" value="COLANIC BIOSYNTHESIS UDP-GLUCOSE LIPID CARRIER TRANSFERASE"/>
    <property type="match status" value="1"/>
</dbReference>
<evidence type="ECO:0000313" key="4">
    <source>
        <dbReference type="EMBL" id="MEO1768409.1"/>
    </source>
</evidence>
<dbReference type="RefSeq" id="WP_207702874.1">
    <property type="nucleotide sequence ID" value="NZ_JAFREL020000001.1"/>
</dbReference>
<dbReference type="InterPro" id="IPR003362">
    <property type="entry name" value="Bact_transf"/>
</dbReference>
<keyword evidence="2" id="KW-1133">Transmembrane helix</keyword>
<proteinExistence type="inferred from homology"/>
<comment type="similarity">
    <text evidence="1">Belongs to the bacterial sugar transferase family.</text>
</comment>
<feature type="domain" description="Bacterial sugar transferase" evidence="3">
    <location>
        <begin position="33"/>
        <end position="221"/>
    </location>
</feature>
<organism evidence="4 5">
    <name type="scientific">Candidatus Enterococcus ferrettii</name>
    <dbReference type="NCBI Taxonomy" id="2815324"/>
    <lineage>
        <taxon>Bacteria</taxon>
        <taxon>Bacillati</taxon>
        <taxon>Bacillota</taxon>
        <taxon>Bacilli</taxon>
        <taxon>Lactobacillales</taxon>
        <taxon>Enterococcaceae</taxon>
        <taxon>Enterococcus</taxon>
    </lineage>
</organism>
<sequence length="227" mass="26349">MNNIYEKNSTAERVELVQQSVSDDSAYFFSKTKRTVDVMVSLLGLVVLFIPFVLVAVLIKLEDPKGPIFFSQTRVGAKGQPFILYKFRTMSVDAEERLNELMDKNEIQGYMFKMKYDPRITRTGRFLRKFSIDEFPQLFNVLKGDMSLVGPRPALPCEVEKYSNYHRLRLRIKPGCTGLWQVSGRNKLHFEEMIRLDLAYINKGDLFFDLKIIAKTLWVILTHDGAY</sequence>
<protein>
    <recommendedName>
        <fullName evidence="3">Bacterial sugar transferase domain-containing protein</fullName>
    </recommendedName>
</protein>
<gene>
    <name evidence="4" type="ORF">JZO67_000320</name>
</gene>
<evidence type="ECO:0000256" key="2">
    <source>
        <dbReference type="SAM" id="Phobius"/>
    </source>
</evidence>
<evidence type="ECO:0000313" key="5">
    <source>
        <dbReference type="Proteomes" id="UP000664357"/>
    </source>
</evidence>
<name>A0ABV0EIL5_9ENTE</name>
<comment type="caution">
    <text evidence="4">The sequence shown here is derived from an EMBL/GenBank/DDBJ whole genome shotgun (WGS) entry which is preliminary data.</text>
</comment>
<keyword evidence="2" id="KW-0812">Transmembrane</keyword>
<dbReference type="PANTHER" id="PTHR30576:SF10">
    <property type="entry name" value="SLL5057 PROTEIN"/>
    <property type="match status" value="1"/>
</dbReference>
<dbReference type="Proteomes" id="UP000664357">
    <property type="component" value="Unassembled WGS sequence"/>
</dbReference>
<dbReference type="EMBL" id="JAFREL020000001">
    <property type="protein sequence ID" value="MEO1768409.1"/>
    <property type="molecule type" value="Genomic_DNA"/>
</dbReference>